<keyword evidence="1" id="KW-0472">Membrane</keyword>
<name>A0A3D9IWI3_9BACL</name>
<keyword evidence="3" id="KW-1185">Reference proteome</keyword>
<reference evidence="2 3" key="1">
    <citation type="submission" date="2018-07" db="EMBL/GenBank/DDBJ databases">
        <title>Genomic Encyclopedia of Type Strains, Phase III (KMG-III): the genomes of soil and plant-associated and newly described type strains.</title>
        <authorList>
            <person name="Whitman W."/>
        </authorList>
    </citation>
    <scope>NUCLEOTIDE SEQUENCE [LARGE SCALE GENOMIC DNA]</scope>
    <source>
        <strain evidence="2 3">CECT 8236</strain>
    </source>
</reference>
<keyword evidence="1" id="KW-0812">Transmembrane</keyword>
<organism evidence="2 3">
    <name type="scientific">Cohnella lupini</name>
    <dbReference type="NCBI Taxonomy" id="1294267"/>
    <lineage>
        <taxon>Bacteria</taxon>
        <taxon>Bacillati</taxon>
        <taxon>Bacillota</taxon>
        <taxon>Bacilli</taxon>
        <taxon>Bacillales</taxon>
        <taxon>Paenibacillaceae</taxon>
        <taxon>Cohnella</taxon>
    </lineage>
</organism>
<evidence type="ECO:0000313" key="2">
    <source>
        <dbReference type="EMBL" id="RED66178.1"/>
    </source>
</evidence>
<dbReference type="AlphaFoldDB" id="A0A3D9IWI3"/>
<dbReference type="RefSeq" id="WP_115991119.1">
    <property type="nucleotide sequence ID" value="NZ_QRDY01000001.1"/>
</dbReference>
<sequence length="109" mass="12315">MKVSSKHLFLLFVATISIVLGIVFIMNSAKWGFNNAEIFLVNRGGMDTNQFNIIIKSKIESYEYLGAIFTLLGGMFLLFTILSKDFVIDKINTDETNNEGNLNVKEIEE</sequence>
<protein>
    <submittedName>
        <fullName evidence="2">Uncharacterized protein</fullName>
    </submittedName>
</protein>
<dbReference type="OrthoDB" id="2087377at2"/>
<keyword evidence="1" id="KW-1133">Transmembrane helix</keyword>
<gene>
    <name evidence="2" type="ORF">DFP95_101676</name>
</gene>
<feature type="transmembrane region" description="Helical" evidence="1">
    <location>
        <begin position="64"/>
        <end position="82"/>
    </location>
</feature>
<comment type="caution">
    <text evidence="2">The sequence shown here is derived from an EMBL/GenBank/DDBJ whole genome shotgun (WGS) entry which is preliminary data.</text>
</comment>
<accession>A0A3D9IWI3</accession>
<dbReference type="EMBL" id="QRDY01000001">
    <property type="protein sequence ID" value="RED66178.1"/>
    <property type="molecule type" value="Genomic_DNA"/>
</dbReference>
<dbReference type="Proteomes" id="UP000256869">
    <property type="component" value="Unassembled WGS sequence"/>
</dbReference>
<proteinExistence type="predicted"/>
<feature type="transmembrane region" description="Helical" evidence="1">
    <location>
        <begin position="7"/>
        <end position="26"/>
    </location>
</feature>
<evidence type="ECO:0000313" key="3">
    <source>
        <dbReference type="Proteomes" id="UP000256869"/>
    </source>
</evidence>
<evidence type="ECO:0000256" key="1">
    <source>
        <dbReference type="SAM" id="Phobius"/>
    </source>
</evidence>